<evidence type="ECO:0000313" key="4">
    <source>
        <dbReference type="EMBL" id="ASN71126.1"/>
    </source>
</evidence>
<name>A0A2H4J581_9CAUD</name>
<gene>
    <name evidence="2" type="ORF">3F5_13</name>
    <name evidence="4" type="ORF">3S10_38</name>
    <name evidence="5" type="ORF">7AX5_37</name>
    <name evidence="3" type="ORF">7F10_37</name>
    <name evidence="6" type="ORF">7S12_35</name>
    <name evidence="8" type="ORF">8F10_2</name>
    <name evidence="1" type="ORF">8S3_13</name>
    <name evidence="7" type="ORF">9F3_35</name>
</gene>
<dbReference type="EMBL" id="MF417864">
    <property type="protein sequence ID" value="ASN67698.1"/>
    <property type="molecule type" value="Genomic_DNA"/>
</dbReference>
<evidence type="ECO:0000313" key="2">
    <source>
        <dbReference type="EMBL" id="ASN67698.1"/>
    </source>
</evidence>
<dbReference type="EMBL" id="MF417924">
    <property type="protein sequence ID" value="ASN71395.1"/>
    <property type="molecule type" value="Genomic_DNA"/>
</dbReference>
<accession>A0A2H4J581</accession>
<dbReference type="Pfam" id="PF06252">
    <property type="entry name" value="GemA"/>
    <property type="match status" value="1"/>
</dbReference>
<dbReference type="InterPro" id="IPR009363">
    <property type="entry name" value="Phage_Mu_Gp16"/>
</dbReference>
<evidence type="ECO:0000313" key="1">
    <source>
        <dbReference type="EMBL" id="ASN67616.1"/>
    </source>
</evidence>
<dbReference type="EMBL" id="MF417917">
    <property type="protein sequence ID" value="ASN71024.1"/>
    <property type="molecule type" value="Genomic_DNA"/>
</dbReference>
<evidence type="ECO:0000313" key="3">
    <source>
        <dbReference type="EMBL" id="ASN71024.1"/>
    </source>
</evidence>
<evidence type="ECO:0000313" key="6">
    <source>
        <dbReference type="EMBL" id="ASN71348.1"/>
    </source>
</evidence>
<dbReference type="EMBL" id="MF417993">
    <property type="protein sequence ID" value="ASN72994.1"/>
    <property type="molecule type" value="Genomic_DNA"/>
</dbReference>
<evidence type="ECO:0000313" key="8">
    <source>
        <dbReference type="EMBL" id="ASN72994.1"/>
    </source>
</evidence>
<evidence type="ECO:0008006" key="9">
    <source>
        <dbReference type="Google" id="ProtNLM"/>
    </source>
</evidence>
<dbReference type="EMBL" id="MF417923">
    <property type="protein sequence ID" value="ASN71348.1"/>
    <property type="molecule type" value="Genomic_DNA"/>
</dbReference>
<dbReference type="EMBL" id="MF417858">
    <property type="protein sequence ID" value="ASN67616.1"/>
    <property type="molecule type" value="Genomic_DNA"/>
</dbReference>
<reference evidence="1" key="1">
    <citation type="submission" date="2017-06" db="EMBL/GenBank/DDBJ databases">
        <title>Novel phages from South African skin metaviromes.</title>
        <authorList>
            <person name="van Zyl L.J."/>
            <person name="Abrahams Y."/>
            <person name="Stander E.A."/>
            <person name="Kirby B.M."/>
            <person name="Clavaud C."/>
            <person name="Farcet C."/>
            <person name="Breton L."/>
            <person name="Trindade M.I."/>
        </authorList>
    </citation>
    <scope>NUCLEOTIDE SEQUENCE</scope>
</reference>
<evidence type="ECO:0000313" key="5">
    <source>
        <dbReference type="EMBL" id="ASN71295.1"/>
    </source>
</evidence>
<evidence type="ECO:0000313" key="7">
    <source>
        <dbReference type="EMBL" id="ASN71395.1"/>
    </source>
</evidence>
<organism evidence="1">
    <name type="scientific">uncultured Caudovirales phage</name>
    <dbReference type="NCBI Taxonomy" id="2100421"/>
    <lineage>
        <taxon>Viruses</taxon>
        <taxon>Duplodnaviria</taxon>
        <taxon>Heunggongvirae</taxon>
        <taxon>Uroviricota</taxon>
        <taxon>Caudoviricetes</taxon>
        <taxon>Peduoviridae</taxon>
        <taxon>Maltschvirus</taxon>
        <taxon>Maltschvirus maltsch</taxon>
    </lineage>
</organism>
<dbReference type="EMBL" id="MF417919">
    <property type="protein sequence ID" value="ASN71126.1"/>
    <property type="molecule type" value="Genomic_DNA"/>
</dbReference>
<protein>
    <recommendedName>
        <fullName evidence="9">Regulatory protein GemA</fullName>
    </recommendedName>
</protein>
<sequence length="133" mass="14968">MNRRNQQLSKIHIAKKDLGLDDETYRALLSRITGQSSAKDLSPLLVAKVLQEFERLGWQPKQGRAKPKPAADKAKLVSKIEAQLAEAGRPWEYGDGLAKRLYQVERLEWLDSKQLGGVVAALAKDAKRHGRRQ</sequence>
<dbReference type="EMBL" id="MF417922">
    <property type="protein sequence ID" value="ASN71295.1"/>
    <property type="molecule type" value="Genomic_DNA"/>
</dbReference>
<proteinExistence type="predicted"/>